<sequence length="122" mass="13842">MEKGETSRRLLLTESNYVTWLTLMEAELRNIGCWNKTRLSFVGNKIGSHQRGNGGTSLERNMLAQGIALDQFLELKFKNNEQWVSNLRATTRKIELTGTPVDNALVSRLAICTLPKKYESLI</sequence>
<dbReference type="EMBL" id="CALTRL010001525">
    <property type="protein sequence ID" value="CAH7672931.1"/>
    <property type="molecule type" value="Genomic_DNA"/>
</dbReference>
<comment type="caution">
    <text evidence="1">The sequence shown here is derived from an EMBL/GenBank/DDBJ whole genome shotgun (WGS) entry which is preliminary data.</text>
</comment>
<protein>
    <recommendedName>
        <fullName evidence="3">DUF4219 domain-containing protein</fullName>
    </recommendedName>
</protein>
<organism evidence="1 2">
    <name type="scientific">Phakopsora pachyrhizi</name>
    <name type="common">Asian soybean rust disease fungus</name>
    <dbReference type="NCBI Taxonomy" id="170000"/>
    <lineage>
        <taxon>Eukaryota</taxon>
        <taxon>Fungi</taxon>
        <taxon>Dikarya</taxon>
        <taxon>Basidiomycota</taxon>
        <taxon>Pucciniomycotina</taxon>
        <taxon>Pucciniomycetes</taxon>
        <taxon>Pucciniales</taxon>
        <taxon>Phakopsoraceae</taxon>
        <taxon>Phakopsora</taxon>
    </lineage>
</organism>
<proteinExistence type="predicted"/>
<evidence type="ECO:0008006" key="3">
    <source>
        <dbReference type="Google" id="ProtNLM"/>
    </source>
</evidence>
<reference evidence="1" key="1">
    <citation type="submission" date="2022-06" db="EMBL/GenBank/DDBJ databases">
        <authorList>
            <consortium name="SYNGENTA / RWTH Aachen University"/>
        </authorList>
    </citation>
    <scope>NUCLEOTIDE SEQUENCE</scope>
</reference>
<dbReference type="Proteomes" id="UP001153365">
    <property type="component" value="Unassembled WGS sequence"/>
</dbReference>
<gene>
    <name evidence="1" type="ORF">PPACK8108_LOCUS7770</name>
</gene>
<accession>A0AAV0ATL0</accession>
<name>A0AAV0ATL0_PHAPC</name>
<keyword evidence="2" id="KW-1185">Reference proteome</keyword>
<evidence type="ECO:0000313" key="2">
    <source>
        <dbReference type="Proteomes" id="UP001153365"/>
    </source>
</evidence>
<evidence type="ECO:0000313" key="1">
    <source>
        <dbReference type="EMBL" id="CAH7672931.1"/>
    </source>
</evidence>
<dbReference type="AlphaFoldDB" id="A0AAV0ATL0"/>